<accession>A0AAV9ULJ6</accession>
<keyword evidence="4" id="KW-1185">Reference proteome</keyword>
<evidence type="ECO:0000256" key="1">
    <source>
        <dbReference type="SAM" id="MobiDB-lite"/>
    </source>
</evidence>
<evidence type="ECO:0000313" key="4">
    <source>
        <dbReference type="Proteomes" id="UP001375240"/>
    </source>
</evidence>
<evidence type="ECO:0000313" key="3">
    <source>
        <dbReference type="EMBL" id="KAK6341388.1"/>
    </source>
</evidence>
<keyword evidence="2" id="KW-0732">Signal</keyword>
<sequence>MITSLQLSVALALFASSASCVPVNTSCDATKDACIDGDFVTFPIAGGIVNITTSSLGINVRTSNSSLRLSNGIDSSDGLSTAPTLIDPGKGVVAWNITSRRCAVKAYSDKRRLIVALSQPDKSTVTWPITGSGVDSKYRSLQYPRGPGRNVPLDDKFWNGGTSEGAEGPGTDGDMAIAGDGDEIEMATNFLMPFWGYSAGQGLGSAYFLPEDIGTTVKHTSVGGSLQMSLTHTFSQRENTTSYTVVFELTNGSPLASAWTYRRYLQETGNLRLMKDKIAALPDNSRLLGAFHSYNFGDSGRSVQAMKNLASVGIKKLCLGYDDDPMSKEAVEQAQTQGYLIGPYDTYANGQPSNNSDTTLGKWPGTAYPDQCIHRFDNTIKPGFARRGCYMSTQAQALSEPTSGNLAARLKNTTENGAKAYFLDVDAASEFFTDFSPEHPQNMMTDRKNRLDRMLKISKQFVLGSEDSHGWANSAVSYGHGSFSQMDGRFFSALLNVSRIWGGYQPASGPDTFFKPIILPENFVTTMFDPRYMVPLSEAVLHDSVVNVDRWDLPLYKFPVLIKQRVLQSMLYNVPVLLAINGTVIEEKGKDIAKYQNFFQPLHEVGGLLPLTKFTYLTQDKMVQSTEFGNGELILTANFGDARDPASGLEGKCVNAKLRGKETSLCV</sequence>
<reference evidence="3 4" key="1">
    <citation type="submission" date="2019-10" db="EMBL/GenBank/DDBJ databases">
        <authorList>
            <person name="Palmer J.M."/>
        </authorList>
    </citation>
    <scope>NUCLEOTIDE SEQUENCE [LARGE SCALE GENOMIC DNA]</scope>
    <source>
        <strain evidence="3 4">TWF696</strain>
    </source>
</reference>
<dbReference type="EMBL" id="JAVHNQ010000007">
    <property type="protein sequence ID" value="KAK6341388.1"/>
    <property type="molecule type" value="Genomic_DNA"/>
</dbReference>
<name>A0AAV9ULJ6_9PEZI</name>
<proteinExistence type="predicted"/>
<feature type="signal peptide" evidence="2">
    <location>
        <begin position="1"/>
        <end position="20"/>
    </location>
</feature>
<comment type="caution">
    <text evidence="3">The sequence shown here is derived from an EMBL/GenBank/DDBJ whole genome shotgun (WGS) entry which is preliminary data.</text>
</comment>
<dbReference type="Proteomes" id="UP001375240">
    <property type="component" value="Unassembled WGS sequence"/>
</dbReference>
<protein>
    <submittedName>
        <fullName evidence="3">Uncharacterized protein</fullName>
    </submittedName>
</protein>
<organism evidence="3 4">
    <name type="scientific">Orbilia brochopaga</name>
    <dbReference type="NCBI Taxonomy" id="3140254"/>
    <lineage>
        <taxon>Eukaryota</taxon>
        <taxon>Fungi</taxon>
        <taxon>Dikarya</taxon>
        <taxon>Ascomycota</taxon>
        <taxon>Pezizomycotina</taxon>
        <taxon>Orbiliomycetes</taxon>
        <taxon>Orbiliales</taxon>
        <taxon>Orbiliaceae</taxon>
        <taxon>Orbilia</taxon>
    </lineage>
</organism>
<dbReference type="InterPro" id="IPR021459">
    <property type="entry name" value="GH101-related"/>
</dbReference>
<evidence type="ECO:0000256" key="2">
    <source>
        <dbReference type="SAM" id="SignalP"/>
    </source>
</evidence>
<dbReference type="AlphaFoldDB" id="A0AAV9ULJ6"/>
<gene>
    <name evidence="3" type="ORF">TWF696_008465</name>
</gene>
<dbReference type="Pfam" id="PF11308">
    <property type="entry name" value="Glyco_hydro_129"/>
    <property type="match status" value="1"/>
</dbReference>
<feature type="chain" id="PRO_5043832988" evidence="2">
    <location>
        <begin position="21"/>
        <end position="667"/>
    </location>
</feature>
<feature type="region of interest" description="Disordered" evidence="1">
    <location>
        <begin position="152"/>
        <end position="173"/>
    </location>
</feature>